<comment type="subcellular location">
    <subcellularLocation>
        <location evidence="2">Chromosome</location>
        <location evidence="2">Telomere</location>
    </subcellularLocation>
    <subcellularLocation>
        <location evidence="1 19">Nucleus</location>
    </subcellularLocation>
</comment>
<dbReference type="AlphaFoldDB" id="A0A2P7Z2L6"/>
<dbReference type="CDD" id="cd00873">
    <property type="entry name" value="KU80"/>
    <property type="match status" value="1"/>
</dbReference>
<dbReference type="GO" id="GO:0000723">
    <property type="term" value="P:telomere maintenance"/>
    <property type="evidence" value="ECO:0007669"/>
    <property type="project" value="InterPro"/>
</dbReference>
<dbReference type="Gene3D" id="2.40.290.10">
    <property type="match status" value="1"/>
</dbReference>
<dbReference type="SUPFAM" id="SSF53300">
    <property type="entry name" value="vWA-like"/>
    <property type="match status" value="1"/>
</dbReference>
<evidence type="ECO:0000256" key="12">
    <source>
        <dbReference type="ARBA" id="ARBA00022895"/>
    </source>
</evidence>
<feature type="domain" description="VWFA" evidence="21">
    <location>
        <begin position="6"/>
        <end position="164"/>
    </location>
</feature>
<keyword evidence="7 19" id="KW-0547">Nucleotide-binding</keyword>
<comment type="caution">
    <text evidence="22">The sequence shown here is derived from an EMBL/GenBank/DDBJ whole genome shotgun (WGS) entry which is preliminary data.</text>
</comment>
<dbReference type="GO" id="GO:0016887">
    <property type="term" value="F:ATP hydrolysis activity"/>
    <property type="evidence" value="ECO:0007669"/>
    <property type="project" value="RHEA"/>
</dbReference>
<dbReference type="Pfam" id="PF03731">
    <property type="entry name" value="Ku_N"/>
    <property type="match status" value="1"/>
</dbReference>
<comment type="catalytic activity">
    <reaction evidence="18 19">
        <text>ATP + H2O = ADP + phosphate + H(+)</text>
        <dbReference type="Rhea" id="RHEA:13065"/>
        <dbReference type="ChEBI" id="CHEBI:15377"/>
        <dbReference type="ChEBI" id="CHEBI:15378"/>
        <dbReference type="ChEBI" id="CHEBI:30616"/>
        <dbReference type="ChEBI" id="CHEBI:43474"/>
        <dbReference type="ChEBI" id="CHEBI:456216"/>
        <dbReference type="EC" id="3.6.4.12"/>
    </reaction>
</comment>
<evidence type="ECO:0000256" key="8">
    <source>
        <dbReference type="ARBA" id="ARBA00022763"/>
    </source>
</evidence>
<dbReference type="EC" id="3.6.4.12" evidence="4 19"/>
<sequence>MASKEATVYIVDVGKSMNEKRNGRDITDLDWALEYVWDRITASVATDRKTLHIGVVGLKTDETNNELDSEDSYHHISVLRELGQMLMPDLRQLREQLQPSRTDEGDAISALVIAMQMIAAHCKALQYIRRIILVTNGLSRMDASDISDIASKIKADKMELLVLGADFDDPEYGVKEEDKPAIRAENEQVLKDLVEDCGGSYGTLAQAIEELSIPRIKTVKPIPSYKGYLTLGDPEKYDSAMAIDVERYPKIMVATAPSASSFVIRGDMTQSEAQASSGDGNQDGLAAIKRARTYQVPDESAPGGKKDVNEDDLAKGYAYGSTAVFIAESDRTVTTFETKPSLSIIGFVAKEHYARYMDMSRANLIIAQRTNTKASLALSSLIHALYELNSYAIARFVSKENRPPVLLLLTPHIAPDLECLYDIELPFAEDIRSYRFPPLDRILTISGKTITQHRNLPTPALQSAMSAYVDALDLTSPLATTGTDEEEYAAIDATFSPMVHRINQVVRHRAVYPNTALPPVPPILTKYAHPPEQLLDQARPALDRLIAEADVKKVPPKTRAKRGRGAGGKRDEAKPLSGLDIDSLLGGDEADGAGKEKERLGLIDQRNAVPEFKQMMDRTKGVDEMREVFGRMGEVVRELVRGSMGDQKYERALECLRVLREEVVEMEEGRWWNEWLKAFKGEVLRGTLGEGREEFWFRVRQNRYGLLVGKENGWAGEEEARGFLKGMSLEG</sequence>
<accession>A0A2P7Z2L6</accession>
<dbReference type="PIRSF" id="PIRSF016570">
    <property type="entry name" value="Ku80"/>
    <property type="match status" value="1"/>
</dbReference>
<dbReference type="InterPro" id="IPR005161">
    <property type="entry name" value="Ku_N"/>
</dbReference>
<evidence type="ECO:0000313" key="23">
    <source>
        <dbReference type="Proteomes" id="UP000243723"/>
    </source>
</evidence>
<dbReference type="EMBL" id="NHZQ01000335">
    <property type="protein sequence ID" value="PSK42462.1"/>
    <property type="molecule type" value="Genomic_DNA"/>
</dbReference>
<evidence type="ECO:0000259" key="21">
    <source>
        <dbReference type="PROSITE" id="PS50234"/>
    </source>
</evidence>
<dbReference type="GO" id="GO:0006303">
    <property type="term" value="P:double-strand break repair via nonhomologous end joining"/>
    <property type="evidence" value="ECO:0007669"/>
    <property type="project" value="InterPro"/>
</dbReference>
<dbReference type="GO" id="GO:0042162">
    <property type="term" value="F:telomeric DNA binding"/>
    <property type="evidence" value="ECO:0007669"/>
    <property type="project" value="InterPro"/>
</dbReference>
<dbReference type="GO" id="GO:0043564">
    <property type="term" value="C:Ku70:Ku80 complex"/>
    <property type="evidence" value="ECO:0007669"/>
    <property type="project" value="InterPro"/>
</dbReference>
<keyword evidence="16 19" id="KW-0539">Nucleus</keyword>
<feature type="region of interest" description="Disordered" evidence="20">
    <location>
        <begin position="549"/>
        <end position="597"/>
    </location>
</feature>
<dbReference type="SMART" id="SM00559">
    <property type="entry name" value="Ku78"/>
    <property type="match status" value="1"/>
</dbReference>
<dbReference type="SUPFAM" id="SSF100939">
    <property type="entry name" value="SPOC domain-like"/>
    <property type="match status" value="1"/>
</dbReference>
<gene>
    <name evidence="22" type="ORF">B9Z65_4376</name>
</gene>
<evidence type="ECO:0000256" key="2">
    <source>
        <dbReference type="ARBA" id="ARBA00004574"/>
    </source>
</evidence>
<evidence type="ECO:0000256" key="9">
    <source>
        <dbReference type="ARBA" id="ARBA00022801"/>
    </source>
</evidence>
<dbReference type="InterPro" id="IPR014893">
    <property type="entry name" value="Ku_PK_bind"/>
</dbReference>
<keyword evidence="6" id="KW-0158">Chromosome</keyword>
<dbReference type="GO" id="GO:0005524">
    <property type="term" value="F:ATP binding"/>
    <property type="evidence" value="ECO:0007669"/>
    <property type="project" value="UniProtKB-UniRule"/>
</dbReference>
<evidence type="ECO:0000256" key="5">
    <source>
        <dbReference type="ARBA" id="ARBA00021792"/>
    </source>
</evidence>
<evidence type="ECO:0000256" key="20">
    <source>
        <dbReference type="SAM" id="MobiDB-lite"/>
    </source>
</evidence>
<dbReference type="Gene3D" id="3.40.50.410">
    <property type="entry name" value="von Willebrand factor, type A domain"/>
    <property type="match status" value="1"/>
</dbReference>
<dbReference type="InterPro" id="IPR016194">
    <property type="entry name" value="SPOC-like_C_dom_sf"/>
</dbReference>
<keyword evidence="15 19" id="KW-0234">DNA repair</keyword>
<evidence type="ECO:0000256" key="18">
    <source>
        <dbReference type="ARBA" id="ARBA00047995"/>
    </source>
</evidence>
<evidence type="ECO:0000256" key="6">
    <source>
        <dbReference type="ARBA" id="ARBA00022454"/>
    </source>
</evidence>
<dbReference type="GO" id="GO:0000781">
    <property type="term" value="C:chromosome, telomeric region"/>
    <property type="evidence" value="ECO:0007669"/>
    <property type="project" value="UniProtKB-SubCell"/>
</dbReference>
<feature type="compositionally biased region" description="Low complexity" evidence="20">
    <location>
        <begin position="576"/>
        <end position="587"/>
    </location>
</feature>
<dbReference type="FunFam" id="2.40.290.10:FF:000008">
    <property type="entry name" value="ATP-dependent DNA helicase II subunit 2"/>
    <property type="match status" value="1"/>
</dbReference>
<evidence type="ECO:0000313" key="22">
    <source>
        <dbReference type="EMBL" id="PSK42462.1"/>
    </source>
</evidence>
<evidence type="ECO:0000256" key="4">
    <source>
        <dbReference type="ARBA" id="ARBA00012551"/>
    </source>
</evidence>
<evidence type="ECO:0000256" key="17">
    <source>
        <dbReference type="ARBA" id="ARBA00024890"/>
    </source>
</evidence>
<dbReference type="PROSITE" id="PS50234">
    <property type="entry name" value="VWFA"/>
    <property type="match status" value="1"/>
</dbReference>
<evidence type="ECO:0000256" key="16">
    <source>
        <dbReference type="ARBA" id="ARBA00023242"/>
    </source>
</evidence>
<evidence type="ECO:0000256" key="19">
    <source>
        <dbReference type="PIRNR" id="PIRNR016570"/>
    </source>
</evidence>
<evidence type="ECO:0000256" key="14">
    <source>
        <dbReference type="ARBA" id="ARBA00023172"/>
    </source>
</evidence>
<evidence type="ECO:0000256" key="3">
    <source>
        <dbReference type="ARBA" id="ARBA00007726"/>
    </source>
</evidence>
<dbReference type="Pfam" id="PF02735">
    <property type="entry name" value="Ku"/>
    <property type="match status" value="1"/>
</dbReference>
<evidence type="ECO:0000256" key="10">
    <source>
        <dbReference type="ARBA" id="ARBA00022806"/>
    </source>
</evidence>
<dbReference type="GO" id="GO:0003684">
    <property type="term" value="F:damaged DNA binding"/>
    <property type="evidence" value="ECO:0007669"/>
    <property type="project" value="InterPro"/>
</dbReference>
<dbReference type="InterPro" id="IPR036465">
    <property type="entry name" value="vWFA_dom_sf"/>
</dbReference>
<keyword evidence="8 19" id="KW-0227">DNA damage</keyword>
<dbReference type="Gene3D" id="1.25.40.240">
    <property type="entry name" value="Ku, C-terminal domain"/>
    <property type="match status" value="1"/>
</dbReference>
<dbReference type="GO" id="GO:0003690">
    <property type="term" value="F:double-stranded DNA binding"/>
    <property type="evidence" value="ECO:0007669"/>
    <property type="project" value="TreeGrafter"/>
</dbReference>
<dbReference type="OrthoDB" id="30826at2759"/>
<evidence type="ECO:0000256" key="15">
    <source>
        <dbReference type="ARBA" id="ARBA00023204"/>
    </source>
</evidence>
<dbReference type="Pfam" id="PF08785">
    <property type="entry name" value="Ku_PK_bind"/>
    <property type="match status" value="1"/>
</dbReference>
<reference evidence="22 23" key="1">
    <citation type="submission" date="2017-05" db="EMBL/GenBank/DDBJ databases">
        <title>Draft genome sequence of Elsinoe australis.</title>
        <authorList>
            <person name="Cheng Q."/>
        </authorList>
    </citation>
    <scope>NUCLEOTIDE SEQUENCE [LARGE SCALE GENOMIC DNA]</scope>
    <source>
        <strain evidence="22 23">NL1</strain>
    </source>
</reference>
<keyword evidence="23" id="KW-1185">Reference proteome</keyword>
<name>A0A2P7Z2L6_9PEZI</name>
<dbReference type="InterPro" id="IPR002035">
    <property type="entry name" value="VWF_A"/>
</dbReference>
<keyword evidence="14 19" id="KW-0233">DNA recombination</keyword>
<keyword evidence="10 19" id="KW-0347">Helicase</keyword>
<dbReference type="InterPro" id="IPR006164">
    <property type="entry name" value="DNA_bd_Ku70/Ku80"/>
</dbReference>
<evidence type="ECO:0000256" key="7">
    <source>
        <dbReference type="ARBA" id="ARBA00022741"/>
    </source>
</evidence>
<keyword evidence="12" id="KW-0779">Telomere</keyword>
<proteinExistence type="inferred from homology"/>
<evidence type="ECO:0000256" key="1">
    <source>
        <dbReference type="ARBA" id="ARBA00004123"/>
    </source>
</evidence>
<organism evidence="22 23">
    <name type="scientific">Elsinoe australis</name>
    <dbReference type="NCBI Taxonomy" id="40998"/>
    <lineage>
        <taxon>Eukaryota</taxon>
        <taxon>Fungi</taxon>
        <taxon>Dikarya</taxon>
        <taxon>Ascomycota</taxon>
        <taxon>Pezizomycotina</taxon>
        <taxon>Dothideomycetes</taxon>
        <taxon>Dothideomycetidae</taxon>
        <taxon>Myriangiales</taxon>
        <taxon>Elsinoaceae</taxon>
        <taxon>Elsinoe</taxon>
    </lineage>
</organism>
<comment type="function">
    <text evidence="17">Single-stranded DNA-dependent ATP-dependent helicase. Involved in non-homologous end joining (NHEJ) DNA double strand break repair. DNA-binding is sequence-independent but has a high affinity to nicks in double-stranded DNA and to the ends of duplex DNA. Binds to naturally occurring chromosomal ends, and therefore provides chromosomal end protection. Required also for telomere recombination to repair telomeric ends in the absence of telomerase. KU70, of the KU70/KU80 heterodimer, binds to the stem loop of TLC1, the RNA component of telomerase. Involved in telomere maintenance. Interacts with telomeric repeats and subtelomeric sequences thereby controlling telomere length and protecting against subtelomeric rearrangement. Maintains telomeric chromatin, which is involved in silencing the expression of genes located at the telomere. Required for mating-type switching.</text>
</comment>
<dbReference type="InterPro" id="IPR036494">
    <property type="entry name" value="Ku_C_sf"/>
</dbReference>
<evidence type="ECO:0000256" key="11">
    <source>
        <dbReference type="ARBA" id="ARBA00022840"/>
    </source>
</evidence>
<dbReference type="FunFam" id="1.10.1600.10:FF:000002">
    <property type="entry name" value="X-ray repair cross-complementing protein 5"/>
    <property type="match status" value="1"/>
</dbReference>
<dbReference type="SUPFAM" id="SSF101420">
    <property type="entry name" value="C-terminal domain of Ku80"/>
    <property type="match status" value="1"/>
</dbReference>
<dbReference type="STRING" id="40998.A0A2P7Z2L6"/>
<evidence type="ECO:0000256" key="13">
    <source>
        <dbReference type="ARBA" id="ARBA00023125"/>
    </source>
</evidence>
<dbReference type="PANTHER" id="PTHR12604:SF4">
    <property type="entry name" value="X-RAY REPAIR CROSS-COMPLEMENTING PROTEIN 5"/>
    <property type="match status" value="1"/>
</dbReference>
<comment type="similarity">
    <text evidence="3 19">Belongs to the ku80 family.</text>
</comment>
<dbReference type="GO" id="GO:0006310">
    <property type="term" value="P:DNA recombination"/>
    <property type="evidence" value="ECO:0007669"/>
    <property type="project" value="UniProtKB-KW"/>
</dbReference>
<protein>
    <recommendedName>
        <fullName evidence="5 19">ATP-dependent DNA helicase II subunit 2</fullName>
        <ecNumber evidence="4 19">3.6.4.12</ecNumber>
    </recommendedName>
</protein>
<dbReference type="Gene3D" id="1.10.1600.10">
    <property type="match status" value="1"/>
</dbReference>
<dbReference type="Proteomes" id="UP000243723">
    <property type="component" value="Unassembled WGS sequence"/>
</dbReference>
<keyword evidence="13 19" id="KW-0238">DNA-binding</keyword>
<keyword evidence="9 19" id="KW-0378">Hydrolase</keyword>
<dbReference type="InterPro" id="IPR024193">
    <property type="entry name" value="Ku80"/>
</dbReference>
<dbReference type="GO" id="GO:0003678">
    <property type="term" value="F:DNA helicase activity"/>
    <property type="evidence" value="ECO:0007669"/>
    <property type="project" value="UniProtKB-EC"/>
</dbReference>
<keyword evidence="11 19" id="KW-0067">ATP-binding</keyword>
<dbReference type="FunFam" id="3.40.50.410:FF:000073">
    <property type="entry name" value="ATP-dependent DNA helicase II subunit 2"/>
    <property type="match status" value="1"/>
</dbReference>
<dbReference type="PANTHER" id="PTHR12604">
    <property type="entry name" value="KU AUTOANTIGEN DNA HELICASE"/>
    <property type="match status" value="1"/>
</dbReference>
<feature type="compositionally biased region" description="Basic residues" evidence="20">
    <location>
        <begin position="554"/>
        <end position="564"/>
    </location>
</feature>